<dbReference type="KEGG" id="spu:580755"/>
<dbReference type="InterPro" id="IPR047921">
    <property type="entry name" value="LACTB2-like_MBL-fold"/>
</dbReference>
<keyword evidence="7" id="KW-1185">Reference proteome</keyword>
<dbReference type="RefSeq" id="XP_003724707.2">
    <property type="nucleotide sequence ID" value="XM_003724659.3"/>
</dbReference>
<dbReference type="Pfam" id="PF17778">
    <property type="entry name" value="WHD_BLACT"/>
    <property type="match status" value="1"/>
</dbReference>
<protein>
    <recommendedName>
        <fullName evidence="5">Metallo-beta-lactamase domain-containing protein</fullName>
    </recommendedName>
</protein>
<feature type="domain" description="Metallo-beta-lactamase" evidence="5">
    <location>
        <begin position="30"/>
        <end position="199"/>
    </location>
</feature>
<dbReference type="InterPro" id="IPR036388">
    <property type="entry name" value="WH-like_DNA-bd_sf"/>
</dbReference>
<dbReference type="InterPro" id="IPR041516">
    <property type="entry name" value="LACTB2_WH"/>
</dbReference>
<keyword evidence="3" id="KW-0378">Hydrolase</keyword>
<dbReference type="FunCoup" id="A0A7M7GF18">
    <property type="interactions" value="1291"/>
</dbReference>
<organism evidence="6 7">
    <name type="scientific">Strongylocentrotus purpuratus</name>
    <name type="common">Purple sea urchin</name>
    <dbReference type="NCBI Taxonomy" id="7668"/>
    <lineage>
        <taxon>Eukaryota</taxon>
        <taxon>Metazoa</taxon>
        <taxon>Echinodermata</taxon>
        <taxon>Eleutherozoa</taxon>
        <taxon>Echinozoa</taxon>
        <taxon>Echinoidea</taxon>
        <taxon>Euechinoidea</taxon>
        <taxon>Echinacea</taxon>
        <taxon>Camarodonta</taxon>
        <taxon>Echinidea</taxon>
        <taxon>Strongylocentrotidae</taxon>
        <taxon>Strongylocentrotus</taxon>
    </lineage>
</organism>
<evidence type="ECO:0000313" key="7">
    <source>
        <dbReference type="Proteomes" id="UP000007110"/>
    </source>
</evidence>
<reference evidence="7" key="1">
    <citation type="submission" date="2015-02" db="EMBL/GenBank/DDBJ databases">
        <title>Genome sequencing for Strongylocentrotus purpuratus.</title>
        <authorList>
            <person name="Murali S."/>
            <person name="Liu Y."/>
            <person name="Vee V."/>
            <person name="English A."/>
            <person name="Wang M."/>
            <person name="Skinner E."/>
            <person name="Han Y."/>
            <person name="Muzny D.M."/>
            <person name="Worley K.C."/>
            <person name="Gibbs R.A."/>
        </authorList>
    </citation>
    <scope>NUCLEOTIDE SEQUENCE</scope>
</reference>
<dbReference type="PANTHER" id="PTHR23131">
    <property type="entry name" value="ENDORIBONUCLEASE LACTB2"/>
    <property type="match status" value="1"/>
</dbReference>
<dbReference type="SUPFAM" id="SSF56281">
    <property type="entry name" value="Metallo-hydrolase/oxidoreductase"/>
    <property type="match status" value="1"/>
</dbReference>
<dbReference type="FunFam" id="3.60.15.10:FF:000017">
    <property type="entry name" value="Lactamase beta 2"/>
    <property type="match status" value="1"/>
</dbReference>
<dbReference type="FunFam" id="1.10.10.10:FF:000328">
    <property type="entry name" value="Lactamase beta 2"/>
    <property type="match status" value="1"/>
</dbReference>
<dbReference type="CDD" id="cd07722">
    <property type="entry name" value="LACTB2-like_MBL-fold"/>
    <property type="match status" value="1"/>
</dbReference>
<dbReference type="InterPro" id="IPR001279">
    <property type="entry name" value="Metallo-B-lactamas"/>
</dbReference>
<evidence type="ECO:0000256" key="2">
    <source>
        <dbReference type="ARBA" id="ARBA00022723"/>
    </source>
</evidence>
<dbReference type="Gene3D" id="3.60.15.10">
    <property type="entry name" value="Ribonuclease Z/Hydroxyacylglutathione hydrolase-like"/>
    <property type="match status" value="1"/>
</dbReference>
<dbReference type="GO" id="GO:0046872">
    <property type="term" value="F:metal ion binding"/>
    <property type="evidence" value="ECO:0007669"/>
    <property type="project" value="UniProtKB-KW"/>
</dbReference>
<dbReference type="GO" id="GO:0016787">
    <property type="term" value="F:hydrolase activity"/>
    <property type="evidence" value="ECO:0007669"/>
    <property type="project" value="UniProtKB-KW"/>
</dbReference>
<name>A0A7M7GF18_STRPU</name>
<accession>A0A7M7GF18</accession>
<sequence length="289" mass="32495">MAAAFPEVSQLSNCVWRVLGLNPNPYTLAGTNCYIVGTGTRRVLIDTGEENKPEFLKNLRSTLAENGTSIQEILVTHWHHDHVGGIADIFQELQLKDDVKVSKLPRHPYQDEEISGGKLKYNYLQDGEKVQTEGATLRAVYTPGHTDDHMILVLEEENTVFTGDCVLGEGTAVFEDLYTYMKSLELLVSLKPERLYPGHGPIVDEAVPKLQMYIDHRNLRESQISAVLQEHGSTDMDAMDLVKIIYTETPEILHPAAARNVSHHLEKLEKEGKIVRAASDEKYCWKSNL</sequence>
<dbReference type="InParanoid" id="A0A7M7GF18"/>
<dbReference type="GO" id="GO:0005759">
    <property type="term" value="C:mitochondrial matrix"/>
    <property type="evidence" value="ECO:0000318"/>
    <property type="project" value="GO_Central"/>
</dbReference>
<comment type="similarity">
    <text evidence="1">Belongs to the metallo-beta-lactamase superfamily. Glyoxalase II family.</text>
</comment>
<dbReference type="SMART" id="SM00849">
    <property type="entry name" value="Lactamase_B"/>
    <property type="match status" value="1"/>
</dbReference>
<dbReference type="Pfam" id="PF00753">
    <property type="entry name" value="Lactamase_B"/>
    <property type="match status" value="1"/>
</dbReference>
<dbReference type="GO" id="GO:0004521">
    <property type="term" value="F:RNA endonuclease activity"/>
    <property type="evidence" value="ECO:0000318"/>
    <property type="project" value="GO_Central"/>
</dbReference>
<evidence type="ECO:0000256" key="3">
    <source>
        <dbReference type="ARBA" id="ARBA00022801"/>
    </source>
</evidence>
<dbReference type="PANTHER" id="PTHR23131:SF0">
    <property type="entry name" value="ENDORIBONUCLEASE LACTB2"/>
    <property type="match status" value="1"/>
</dbReference>
<reference evidence="6" key="2">
    <citation type="submission" date="2021-01" db="UniProtKB">
        <authorList>
            <consortium name="EnsemblMetazoa"/>
        </authorList>
    </citation>
    <scope>IDENTIFICATION</scope>
</reference>
<proteinExistence type="inferred from homology"/>
<keyword evidence="2" id="KW-0479">Metal-binding</keyword>
<dbReference type="InterPro" id="IPR050662">
    <property type="entry name" value="Sec-metab_biosynth-thioest"/>
</dbReference>
<evidence type="ECO:0000313" key="6">
    <source>
        <dbReference type="EnsemblMetazoa" id="XP_003724707"/>
    </source>
</evidence>
<keyword evidence="4" id="KW-0862">Zinc</keyword>
<evidence type="ECO:0000256" key="1">
    <source>
        <dbReference type="ARBA" id="ARBA00006759"/>
    </source>
</evidence>
<dbReference type="Gene3D" id="1.10.10.10">
    <property type="entry name" value="Winged helix-like DNA-binding domain superfamily/Winged helix DNA-binding domain"/>
    <property type="match status" value="1"/>
</dbReference>
<dbReference type="EnsemblMetazoa" id="XM_003724659">
    <property type="protein sequence ID" value="XP_003724707"/>
    <property type="gene ID" value="LOC580755"/>
</dbReference>
<dbReference type="CTD" id="51110"/>
<dbReference type="GeneID" id="580755"/>
<dbReference type="InterPro" id="IPR036866">
    <property type="entry name" value="RibonucZ/Hydroxyglut_hydro"/>
</dbReference>
<evidence type="ECO:0000259" key="5">
    <source>
        <dbReference type="SMART" id="SM00849"/>
    </source>
</evidence>
<dbReference type="Proteomes" id="UP000007110">
    <property type="component" value="Unassembled WGS sequence"/>
</dbReference>
<evidence type="ECO:0000256" key="4">
    <source>
        <dbReference type="ARBA" id="ARBA00022833"/>
    </source>
</evidence>
<dbReference type="GO" id="GO:0003727">
    <property type="term" value="F:single-stranded RNA binding"/>
    <property type="evidence" value="ECO:0000318"/>
    <property type="project" value="GO_Central"/>
</dbReference>
<dbReference type="AlphaFoldDB" id="A0A7M7GF18"/>